<keyword evidence="1" id="KW-1133">Transmembrane helix</keyword>
<protein>
    <submittedName>
        <fullName evidence="2">Uncharacterized protein</fullName>
    </submittedName>
</protein>
<comment type="caution">
    <text evidence="2">The sequence shown here is derived from an EMBL/GenBank/DDBJ whole genome shotgun (WGS) entry which is preliminary data.</text>
</comment>
<evidence type="ECO:0000256" key="1">
    <source>
        <dbReference type="SAM" id="Phobius"/>
    </source>
</evidence>
<name>A0A840PA76_9ACTN</name>
<evidence type="ECO:0000313" key="3">
    <source>
        <dbReference type="Proteomes" id="UP000578449"/>
    </source>
</evidence>
<dbReference type="Proteomes" id="UP000578449">
    <property type="component" value="Unassembled WGS sequence"/>
</dbReference>
<dbReference type="EMBL" id="JACHGN010000009">
    <property type="protein sequence ID" value="MBB5134761.1"/>
    <property type="molecule type" value="Genomic_DNA"/>
</dbReference>
<sequence length="73" mass="7840">MKRALELAGGLLLLQGVAGLIHTLFGFWTWARPILLVNLPFLDGYEIFTAIALGVLGFALYAAADTMSGKTDD</sequence>
<accession>A0A840PA76</accession>
<dbReference type="RefSeq" id="WP_185051659.1">
    <property type="nucleotide sequence ID" value="NZ_BAABIX010000004.1"/>
</dbReference>
<proteinExistence type="predicted"/>
<evidence type="ECO:0000313" key="2">
    <source>
        <dbReference type="EMBL" id="MBB5134761.1"/>
    </source>
</evidence>
<keyword evidence="1" id="KW-0812">Transmembrane</keyword>
<feature type="transmembrane region" description="Helical" evidence="1">
    <location>
        <begin position="7"/>
        <end position="27"/>
    </location>
</feature>
<organism evidence="2 3">
    <name type="scientific">Thermocatellispora tengchongensis</name>
    <dbReference type="NCBI Taxonomy" id="1073253"/>
    <lineage>
        <taxon>Bacteria</taxon>
        <taxon>Bacillati</taxon>
        <taxon>Actinomycetota</taxon>
        <taxon>Actinomycetes</taxon>
        <taxon>Streptosporangiales</taxon>
        <taxon>Streptosporangiaceae</taxon>
        <taxon>Thermocatellispora</taxon>
    </lineage>
</organism>
<dbReference type="AlphaFoldDB" id="A0A840PA76"/>
<reference evidence="2 3" key="1">
    <citation type="submission" date="2020-08" db="EMBL/GenBank/DDBJ databases">
        <title>Genomic Encyclopedia of Type Strains, Phase IV (KMG-IV): sequencing the most valuable type-strain genomes for metagenomic binning, comparative biology and taxonomic classification.</title>
        <authorList>
            <person name="Goeker M."/>
        </authorList>
    </citation>
    <scope>NUCLEOTIDE SEQUENCE [LARGE SCALE GENOMIC DNA]</scope>
    <source>
        <strain evidence="2 3">DSM 45615</strain>
    </source>
</reference>
<feature type="transmembrane region" description="Helical" evidence="1">
    <location>
        <begin position="47"/>
        <end position="64"/>
    </location>
</feature>
<gene>
    <name evidence="2" type="ORF">HNP84_004495</name>
</gene>
<keyword evidence="1" id="KW-0472">Membrane</keyword>
<keyword evidence="3" id="KW-1185">Reference proteome</keyword>